<dbReference type="Gene3D" id="3.40.720.10">
    <property type="entry name" value="Alkaline Phosphatase, subunit A"/>
    <property type="match status" value="1"/>
</dbReference>
<keyword evidence="3" id="KW-1185">Reference proteome</keyword>
<dbReference type="Pfam" id="PF01663">
    <property type="entry name" value="Phosphodiest"/>
    <property type="match status" value="1"/>
</dbReference>
<evidence type="ECO:0000313" key="2">
    <source>
        <dbReference type="EMBL" id="KAA6439952.1"/>
    </source>
</evidence>
<proteinExistence type="predicted"/>
<keyword evidence="1" id="KW-0732">Signal</keyword>
<feature type="signal peptide" evidence="1">
    <location>
        <begin position="1"/>
        <end position="30"/>
    </location>
</feature>
<organism evidence="2 3">
    <name type="scientific">Dyadobacter flavalbus</name>
    <dbReference type="NCBI Taxonomy" id="2579942"/>
    <lineage>
        <taxon>Bacteria</taxon>
        <taxon>Pseudomonadati</taxon>
        <taxon>Bacteroidota</taxon>
        <taxon>Cytophagia</taxon>
        <taxon>Cytophagales</taxon>
        <taxon>Spirosomataceae</taxon>
        <taxon>Dyadobacter</taxon>
    </lineage>
</organism>
<sequence length="371" mass="41748">MAAAGTSGFQAMKACLAVTFALLSFSHAFAQSRKTENLVVIVLDGMRWQEVFEGADSALINKPQFTRNKDRIKSRYWNDDAKKRREKLMPFFWNTVAAQGVVYGNRNFGNTADVTNPFRLTYPGFSEMLTGFADPAISSNRLVTSKSQNVLEFINRQNAYQGKVAVFATSDLFPFLLDRANSKLYINADSDSLAFLSKEFQLLNEMQRLSNKPTTERPDLLTYFAAREYVKAYKPKVLYLALGETDAFAHQGNYDQYLETAKAEDQMISELWTLMQSMPQYKDKTTLIVTCDHGRGNQIKEQWIGHGAQIKDSGEIWIAAMGPDIKASGEAKNKGQLYQAQLAATMAAILGFDFQPETHKAMEPIRSLILK</sequence>
<evidence type="ECO:0000313" key="3">
    <source>
        <dbReference type="Proteomes" id="UP000323994"/>
    </source>
</evidence>
<dbReference type="SUPFAM" id="SSF53649">
    <property type="entry name" value="Alkaline phosphatase-like"/>
    <property type="match status" value="1"/>
</dbReference>
<dbReference type="InterPro" id="IPR002591">
    <property type="entry name" value="Phosphodiest/P_Trfase"/>
</dbReference>
<protein>
    <submittedName>
        <fullName evidence="2">Alkaline phosphatase family protein</fullName>
    </submittedName>
</protein>
<reference evidence="2 3" key="1">
    <citation type="submission" date="2019-05" db="EMBL/GenBank/DDBJ databases">
        <authorList>
            <person name="Qu J.-H."/>
        </authorList>
    </citation>
    <scope>NUCLEOTIDE SEQUENCE [LARGE SCALE GENOMIC DNA]</scope>
    <source>
        <strain evidence="2 3">NS28</strain>
    </source>
</reference>
<accession>A0A5M8R146</accession>
<dbReference type="AlphaFoldDB" id="A0A5M8R146"/>
<gene>
    <name evidence="2" type="ORF">FEM33_09615</name>
</gene>
<comment type="caution">
    <text evidence="2">The sequence shown here is derived from an EMBL/GenBank/DDBJ whole genome shotgun (WGS) entry which is preliminary data.</text>
</comment>
<dbReference type="Proteomes" id="UP000323994">
    <property type="component" value="Unassembled WGS sequence"/>
</dbReference>
<dbReference type="InterPro" id="IPR017850">
    <property type="entry name" value="Alkaline_phosphatase_core_sf"/>
</dbReference>
<feature type="chain" id="PRO_5024460305" evidence="1">
    <location>
        <begin position="31"/>
        <end position="371"/>
    </location>
</feature>
<evidence type="ECO:0000256" key="1">
    <source>
        <dbReference type="SAM" id="SignalP"/>
    </source>
</evidence>
<name>A0A5M8R146_9BACT</name>
<dbReference type="EMBL" id="VBSN01000028">
    <property type="protein sequence ID" value="KAA6439952.1"/>
    <property type="molecule type" value="Genomic_DNA"/>
</dbReference>